<accession>A0ABQ0J9P0</accession>
<keyword evidence="2" id="KW-1185">Reference proteome</keyword>
<sequence>MYTRCLSADKALIEQFWLLTSSELLEVKGDTAIGGSDFQ</sequence>
<evidence type="ECO:0000313" key="2">
    <source>
        <dbReference type="Proteomes" id="UP000029223"/>
    </source>
</evidence>
<protein>
    <submittedName>
        <fullName evidence="1">Uncharacterized protein</fullName>
    </submittedName>
</protein>
<gene>
    <name evidence="1" type="ORF">JCM19239_3752</name>
</gene>
<proteinExistence type="predicted"/>
<name>A0ABQ0J9P0_9VIBR</name>
<evidence type="ECO:0000313" key="1">
    <source>
        <dbReference type="EMBL" id="GAL25478.1"/>
    </source>
</evidence>
<organism evidence="1 2">
    <name type="scientific">Vibrio variabilis</name>
    <dbReference type="NCBI Taxonomy" id="990271"/>
    <lineage>
        <taxon>Bacteria</taxon>
        <taxon>Pseudomonadati</taxon>
        <taxon>Pseudomonadota</taxon>
        <taxon>Gammaproteobacteria</taxon>
        <taxon>Vibrionales</taxon>
        <taxon>Vibrionaceae</taxon>
        <taxon>Vibrio</taxon>
    </lineage>
</organism>
<reference evidence="2" key="1">
    <citation type="submission" date="2014-09" db="EMBL/GenBank/DDBJ databases">
        <title>Vibrio variabilis JCM 19239. (C206) whole genome shotgun sequence.</title>
        <authorList>
            <person name="Sawabe T."/>
            <person name="Meirelles P."/>
            <person name="Nakanishi M."/>
            <person name="Sayaka M."/>
            <person name="Hattori M."/>
            <person name="Ohkuma M."/>
        </authorList>
    </citation>
    <scope>NUCLEOTIDE SEQUENCE [LARGE SCALE GENOMIC DNA]</scope>
    <source>
        <strain evidence="2">JCM 19239</strain>
    </source>
</reference>
<dbReference type="EMBL" id="BBMS01000010">
    <property type="protein sequence ID" value="GAL25478.1"/>
    <property type="molecule type" value="Genomic_DNA"/>
</dbReference>
<comment type="caution">
    <text evidence="1">The sequence shown here is derived from an EMBL/GenBank/DDBJ whole genome shotgun (WGS) entry which is preliminary data.</text>
</comment>
<dbReference type="Proteomes" id="UP000029223">
    <property type="component" value="Unassembled WGS sequence"/>
</dbReference>